<feature type="compositionally biased region" description="Polar residues" evidence="1">
    <location>
        <begin position="601"/>
        <end position="611"/>
    </location>
</feature>
<comment type="caution">
    <text evidence="2">The sequence shown here is derived from an EMBL/GenBank/DDBJ whole genome shotgun (WGS) entry which is preliminary data.</text>
</comment>
<organism evidence="2 3">
    <name type="scientific">Phyllachora maydis</name>
    <dbReference type="NCBI Taxonomy" id="1825666"/>
    <lineage>
        <taxon>Eukaryota</taxon>
        <taxon>Fungi</taxon>
        <taxon>Dikarya</taxon>
        <taxon>Ascomycota</taxon>
        <taxon>Pezizomycotina</taxon>
        <taxon>Sordariomycetes</taxon>
        <taxon>Sordariomycetidae</taxon>
        <taxon>Phyllachorales</taxon>
        <taxon>Phyllachoraceae</taxon>
        <taxon>Phyllachora</taxon>
    </lineage>
</organism>
<dbReference type="Gene3D" id="3.90.280.10">
    <property type="entry name" value="PEBP-like"/>
    <property type="match status" value="1"/>
</dbReference>
<sequence>MSSCQRIARPLVRSLRPPTPLSLCRASPLARRQPLSTTASRRDDGETTTTSDASTPAALPPSIDIEAQKSKDEWFRRMMDPNTTTIRWAEEKLKKQGTPPIGSRRRRAAVRTTGSIPFEHLPYQCFQEARTVLQADRQLKLAAIQEKLEKIRRLEAMDPGTLPGGKVQKHHKLRGLRQELEKLKILADINDPLVKRRFEDGQGDMTKPIYRYLARHKWEAMDRKIIMQRIEQFNIVPDLLPELCPIMDVKLFFRGRKLPPGQIVDSRVSELPPSLHMEVYDAGSRLLTVAVIDSDVPDPANDAFGTRLHFLATNIAWDPTKCALPLMDLGCASAAGPTTTTTTTPTTDSAQHVQPAVLFPWLPPFAQKGAPYHRISVFVLRHEVPLDVGAFQQRFEAAGRDGFTLARLLDRRSGLFPAGTSGLHPVGFNMFRAVWDEHTEEVMRRHGLEGADVEFRPQRVHSLKPPRKARGWEAKRQKAKYKHLWKYTKRIGFGTGGTYLLRATTSFIHATDCVLGLPLVDTSFDFSDSSNAPHIGPRDEMPMPDNSFPPSPHEDFTDEGFIAAELHDWLVVDNAFAPVPALARRTVPGDAPTRPVAQPLGPTSHNINKKNNGGGDRRPLTLHMDLFKPLSSPATAAALLRRSPAARQVASAARPGTTWTQQTLDLRALLGRSLGLVGMAPLAALPSRTLVAAARLPAEAAGRGGWGAGVAGADEGVCRCDGEGGEGEG</sequence>
<dbReference type="InterPro" id="IPR035810">
    <property type="entry name" value="PEBP_euk"/>
</dbReference>
<dbReference type="Pfam" id="PF01161">
    <property type="entry name" value="PBP"/>
    <property type="match status" value="1"/>
</dbReference>
<keyword evidence="3" id="KW-1185">Reference proteome</keyword>
<dbReference type="PANTHER" id="PTHR11362">
    <property type="entry name" value="PHOSPHATIDYLETHANOLAMINE-BINDING PROTEIN"/>
    <property type="match status" value="1"/>
</dbReference>
<gene>
    <name evidence="2" type="ORF">P8C59_001615</name>
</gene>
<feature type="region of interest" description="Disordered" evidence="1">
    <location>
        <begin position="16"/>
        <end position="60"/>
    </location>
</feature>
<proteinExistence type="predicted"/>
<dbReference type="InterPro" id="IPR008914">
    <property type="entry name" value="PEBP"/>
</dbReference>
<protein>
    <submittedName>
        <fullName evidence="2">Uncharacterized protein</fullName>
    </submittedName>
</protein>
<evidence type="ECO:0000313" key="3">
    <source>
        <dbReference type="Proteomes" id="UP001217918"/>
    </source>
</evidence>
<feature type="region of interest" description="Disordered" evidence="1">
    <location>
        <begin position="587"/>
        <end position="618"/>
    </location>
</feature>
<evidence type="ECO:0000313" key="2">
    <source>
        <dbReference type="EMBL" id="KAK2067916.1"/>
    </source>
</evidence>
<dbReference type="AlphaFoldDB" id="A0AAD9HYQ8"/>
<reference evidence="2" key="1">
    <citation type="journal article" date="2023" name="Mol. Plant Microbe Interact.">
        <title>Elucidating the Obligate Nature and Biological Capacity of an Invasive Fungal Corn Pathogen.</title>
        <authorList>
            <person name="MacCready J.S."/>
            <person name="Roggenkamp E.M."/>
            <person name="Gdanetz K."/>
            <person name="Chilvers M.I."/>
        </authorList>
    </citation>
    <scope>NUCLEOTIDE SEQUENCE</scope>
    <source>
        <strain evidence="2">PM02</strain>
    </source>
</reference>
<name>A0AAD9HYQ8_9PEZI</name>
<feature type="compositionally biased region" description="Low complexity" evidence="1">
    <location>
        <begin position="47"/>
        <end position="60"/>
    </location>
</feature>
<evidence type="ECO:0000256" key="1">
    <source>
        <dbReference type="SAM" id="MobiDB-lite"/>
    </source>
</evidence>
<dbReference type="SUPFAM" id="SSF49777">
    <property type="entry name" value="PEBP-like"/>
    <property type="match status" value="1"/>
</dbReference>
<accession>A0AAD9HYQ8</accession>
<dbReference type="EMBL" id="JAQQPM010000001">
    <property type="protein sequence ID" value="KAK2067916.1"/>
    <property type="molecule type" value="Genomic_DNA"/>
</dbReference>
<dbReference type="Gene3D" id="1.20.58.1180">
    <property type="match status" value="1"/>
</dbReference>
<dbReference type="PANTHER" id="PTHR11362:SF82">
    <property type="entry name" value="PHOSPHATIDYLETHANOLAMINE-BINDING PROTEIN 4"/>
    <property type="match status" value="1"/>
</dbReference>
<dbReference type="CDD" id="cd00866">
    <property type="entry name" value="PEBP_euk"/>
    <property type="match status" value="1"/>
</dbReference>
<dbReference type="InterPro" id="IPR036610">
    <property type="entry name" value="PEBP-like_sf"/>
</dbReference>
<dbReference type="Proteomes" id="UP001217918">
    <property type="component" value="Unassembled WGS sequence"/>
</dbReference>